<keyword evidence="1" id="KW-0732">Signal</keyword>
<dbReference type="PANTHER" id="PTHR31360:SF0">
    <property type="entry name" value="OIL BODY-ASSOCIATED PROTEIN 1B"/>
    <property type="match status" value="1"/>
</dbReference>
<dbReference type="InParanoid" id="M1YY36"/>
<proteinExistence type="predicted"/>
<evidence type="ECO:0000256" key="1">
    <source>
        <dbReference type="SAM" id="SignalP"/>
    </source>
</evidence>
<organism evidence="2 3">
    <name type="scientific">Nitrospina gracilis (strain 3/211)</name>
    <dbReference type="NCBI Taxonomy" id="1266370"/>
    <lineage>
        <taxon>Bacteria</taxon>
        <taxon>Pseudomonadati</taxon>
        <taxon>Nitrospinota/Tectimicrobiota group</taxon>
        <taxon>Nitrospinota</taxon>
        <taxon>Nitrospinia</taxon>
        <taxon>Nitrospinales</taxon>
        <taxon>Nitrospinaceae</taxon>
        <taxon>Nitrospina</taxon>
    </lineage>
</organism>
<gene>
    <name evidence="2" type="ORF">NITGR_320012</name>
</gene>
<feature type="signal peptide" evidence="1">
    <location>
        <begin position="1"/>
        <end position="21"/>
    </location>
</feature>
<dbReference type="OrthoDB" id="254168at2"/>
<evidence type="ECO:0008006" key="4">
    <source>
        <dbReference type="Google" id="ProtNLM"/>
    </source>
</evidence>
<reference evidence="2 3" key="1">
    <citation type="journal article" date="2013" name="Front. Microbiol.">
        <title>The genome of Nitrospina gracilis illuminates the metabolism and evolution of the major marine nitrite oxidizer.</title>
        <authorList>
            <person name="Luecker S."/>
            <person name="Nowka B."/>
            <person name="Rattei T."/>
            <person name="Spieck E."/>
            <person name="and Daims H."/>
        </authorList>
    </citation>
    <scope>NUCLEOTIDE SEQUENCE [LARGE SCALE GENOMIC DNA]</scope>
    <source>
        <strain evidence="2 3">3/211</strain>
    </source>
</reference>
<dbReference type="AlphaFoldDB" id="M1YY36"/>
<feature type="chain" id="PRO_5004019507" description="Lipoprotein" evidence="1">
    <location>
        <begin position="22"/>
        <end position="175"/>
    </location>
</feature>
<dbReference type="InterPro" id="IPR010686">
    <property type="entry name" value="OBAP-like"/>
</dbReference>
<dbReference type="PROSITE" id="PS51257">
    <property type="entry name" value="PROKAR_LIPOPROTEIN"/>
    <property type="match status" value="1"/>
</dbReference>
<evidence type="ECO:0000313" key="2">
    <source>
        <dbReference type="EMBL" id="CCQ90602.1"/>
    </source>
</evidence>
<dbReference type="RefSeq" id="WP_005008310.1">
    <property type="nucleotide sequence ID" value="NZ_HG422173.1"/>
</dbReference>
<evidence type="ECO:0000313" key="3">
    <source>
        <dbReference type="Proteomes" id="UP000011704"/>
    </source>
</evidence>
<protein>
    <recommendedName>
        <fullName evidence="4">Lipoprotein</fullName>
    </recommendedName>
</protein>
<accession>M1YY36</accession>
<name>M1YY36_NITG3</name>
<dbReference type="STRING" id="1266370.NITGR_320012"/>
<dbReference type="Proteomes" id="UP000011704">
    <property type="component" value="Unassembled WGS sequence"/>
</dbReference>
<dbReference type="EMBL" id="CAQJ01000036">
    <property type="protein sequence ID" value="CCQ90602.1"/>
    <property type="molecule type" value="Genomic_DNA"/>
</dbReference>
<dbReference type="Pfam" id="PF06884">
    <property type="entry name" value="DUF1264"/>
    <property type="match status" value="1"/>
</dbReference>
<keyword evidence="3" id="KW-1185">Reference proteome</keyword>
<dbReference type="HOGENOM" id="CLU_1583512_0_0_0"/>
<dbReference type="PANTHER" id="PTHR31360">
    <property type="match status" value="1"/>
</dbReference>
<sequence length="175" mass="19497">MKPIKVLAMIFVLTISTAACATAGDNKPPASPLDGYTIHVTAPHVMDGEVVGPFHHYCKPINDQIIQCILFESTEPNARMTEVEYMVSKDLARKVIPEWSHKANWHDHKQEIETGRVQVNYPTDEDTVKNLVEHVSKTDGIIFHLWPKDAPIPDGSVGIAQSVGHWEMLHGKIGE</sequence>
<comment type="caution">
    <text evidence="2">The sequence shown here is derived from an EMBL/GenBank/DDBJ whole genome shotgun (WGS) entry which is preliminary data.</text>
</comment>